<name>A0A7V2F8H8_RHOMR</name>
<evidence type="ECO:0000313" key="3">
    <source>
        <dbReference type="EMBL" id="HER97280.1"/>
    </source>
</evidence>
<dbReference type="Pfam" id="PF02657">
    <property type="entry name" value="SufE"/>
    <property type="match status" value="1"/>
</dbReference>
<dbReference type="SUPFAM" id="SSF82649">
    <property type="entry name" value="SufE/NifU"/>
    <property type="match status" value="1"/>
</dbReference>
<comment type="caution">
    <text evidence="3">The sequence shown here is derived from an EMBL/GenBank/DDBJ whole genome shotgun (WGS) entry which is preliminary data.</text>
</comment>
<organism evidence="3">
    <name type="scientific">Rhodothermus marinus</name>
    <name type="common">Rhodothermus obamensis</name>
    <dbReference type="NCBI Taxonomy" id="29549"/>
    <lineage>
        <taxon>Bacteria</taxon>
        <taxon>Pseudomonadati</taxon>
        <taxon>Rhodothermota</taxon>
        <taxon>Rhodothermia</taxon>
        <taxon>Rhodothermales</taxon>
        <taxon>Rhodothermaceae</taxon>
        <taxon>Rhodothermus</taxon>
    </lineage>
</organism>
<gene>
    <name evidence="3" type="ORF">ENO59_12380</name>
</gene>
<dbReference type="AlphaFoldDB" id="A0A7V2F8H8"/>
<evidence type="ECO:0000259" key="2">
    <source>
        <dbReference type="Pfam" id="PF02657"/>
    </source>
</evidence>
<sequence length="147" mass="16846">MAEAAADTIEARARQIVEEFSLFDDWMGKYEYLIELGKTLPLIEPEYKTDVFRIHGCQSQVWIRPEFRNGRLYFRGDSDALITKGLVALLIRVLSGQPPEAILNARLDFLDEIGLKAHLSPTRKNGLAAMIEQMRRYAQAYLQTSRN</sequence>
<dbReference type="InterPro" id="IPR003808">
    <property type="entry name" value="Fe-S_metab-assoc_dom"/>
</dbReference>
<protein>
    <submittedName>
        <fullName evidence="3">SufE family protein</fullName>
    </submittedName>
</protein>
<comment type="similarity">
    <text evidence="1">Belongs to the SufE family.</text>
</comment>
<dbReference type="Gene3D" id="3.90.1010.10">
    <property type="match status" value="1"/>
</dbReference>
<feature type="domain" description="Fe-S metabolism associated" evidence="2">
    <location>
        <begin position="17"/>
        <end position="136"/>
    </location>
</feature>
<dbReference type="PANTHER" id="PTHR43597">
    <property type="entry name" value="SULFUR ACCEPTOR PROTEIN CSDE"/>
    <property type="match status" value="1"/>
</dbReference>
<accession>A0A7V2F8H8</accession>
<proteinExistence type="inferred from homology"/>
<dbReference type="EMBL" id="DSGB01000007">
    <property type="protein sequence ID" value="HER97280.1"/>
    <property type="molecule type" value="Genomic_DNA"/>
</dbReference>
<reference evidence="3" key="1">
    <citation type="journal article" date="2020" name="mSystems">
        <title>Genome- and Community-Level Interaction Insights into Carbon Utilization and Element Cycling Functions of Hydrothermarchaeota in Hydrothermal Sediment.</title>
        <authorList>
            <person name="Zhou Z."/>
            <person name="Liu Y."/>
            <person name="Xu W."/>
            <person name="Pan J."/>
            <person name="Luo Z.H."/>
            <person name="Li M."/>
        </authorList>
    </citation>
    <scope>NUCLEOTIDE SEQUENCE [LARGE SCALE GENOMIC DNA]</scope>
    <source>
        <strain evidence="3">SpSt-143</strain>
    </source>
</reference>
<dbReference type="PANTHER" id="PTHR43597:SF5">
    <property type="entry name" value="SUFE-LIKE PROTEIN 2, CHLOROPLASTIC"/>
    <property type="match status" value="1"/>
</dbReference>
<evidence type="ECO:0000256" key="1">
    <source>
        <dbReference type="ARBA" id="ARBA00010282"/>
    </source>
</evidence>